<evidence type="ECO:0000313" key="1">
    <source>
        <dbReference type="EMBL" id="KAJ5213551.1"/>
    </source>
</evidence>
<dbReference type="Proteomes" id="UP001150942">
    <property type="component" value="Unassembled WGS sequence"/>
</dbReference>
<dbReference type="PANTHER" id="PTHR43611:SF3">
    <property type="entry name" value="FLAVIN MONONUCLEOTIDE HYDROLASE 1, CHLOROPLATIC"/>
    <property type="match status" value="1"/>
</dbReference>
<dbReference type="InterPro" id="IPR023214">
    <property type="entry name" value="HAD_sf"/>
</dbReference>
<keyword evidence="2" id="KW-1185">Reference proteome</keyword>
<dbReference type="PANTHER" id="PTHR43611">
    <property type="entry name" value="ALPHA-D-GLUCOSE 1-PHOSPHATE PHOSPHATASE"/>
    <property type="match status" value="1"/>
</dbReference>
<dbReference type="Gene3D" id="1.10.150.240">
    <property type="entry name" value="Putative phosphatase, domain 2"/>
    <property type="match status" value="1"/>
</dbReference>
<organism evidence="1 2">
    <name type="scientific">Penicillium cf. viridicatum</name>
    <dbReference type="NCBI Taxonomy" id="2972119"/>
    <lineage>
        <taxon>Eukaryota</taxon>
        <taxon>Fungi</taxon>
        <taxon>Dikarya</taxon>
        <taxon>Ascomycota</taxon>
        <taxon>Pezizomycotina</taxon>
        <taxon>Eurotiomycetes</taxon>
        <taxon>Eurotiomycetidae</taxon>
        <taxon>Eurotiales</taxon>
        <taxon>Aspergillaceae</taxon>
        <taxon>Penicillium</taxon>
    </lineage>
</organism>
<sequence length="437" mass="49297">MSEDPPPGSTLDALILDLGGVLIKTPRVSSNKSIPSLKRFTSTLAWMRMSVVRSKRPDSTTSLGNNSASIHQSSMKQLLSHAPQSNTEQVMSWIQALRKDQPSLKIVAMSNISKPDFDALHTRWGPAFCPLFDEVFTSSASTRIDPRKTIFVDDNIQNIISAGSFGMQSVLFEDTFILARTVKTLLSDPIVRGKAFLRENAKQLHSFTECGIAVLENYVQLLILEATGDELPDDNDTTALGMQIVNYDDVIAHSLLDQMLKWMNEDSIIDMYQDRNRPRFDPIISVNLCTSFYLYQREHQVQDMINWVRNILYHRAYSKGTYYFRCPDWFLFYVNRLLVISKSPSLESIGPLLKERAQERIGIPGDSIALAMRLIICNSTGAYNYQDFEALKELRRDDGGWDAGYLYSFPIIGRKVMNRGLGTALAVKALSGRISKP</sequence>
<dbReference type="EMBL" id="JAPQKQ010000001">
    <property type="protein sequence ID" value="KAJ5213551.1"/>
    <property type="molecule type" value="Genomic_DNA"/>
</dbReference>
<proteinExistence type="predicted"/>
<dbReference type="Gene3D" id="3.40.50.1000">
    <property type="entry name" value="HAD superfamily/HAD-like"/>
    <property type="match status" value="1"/>
</dbReference>
<dbReference type="AlphaFoldDB" id="A0A9W9N5G9"/>
<dbReference type="SUPFAM" id="SSF56784">
    <property type="entry name" value="HAD-like"/>
    <property type="match status" value="1"/>
</dbReference>
<comment type="caution">
    <text evidence="1">The sequence shown here is derived from an EMBL/GenBank/DDBJ whole genome shotgun (WGS) entry which is preliminary data.</text>
</comment>
<evidence type="ECO:0000313" key="2">
    <source>
        <dbReference type="Proteomes" id="UP001150942"/>
    </source>
</evidence>
<reference evidence="1" key="1">
    <citation type="submission" date="2022-11" db="EMBL/GenBank/DDBJ databases">
        <authorList>
            <person name="Petersen C."/>
        </authorList>
    </citation>
    <scope>NUCLEOTIDE SEQUENCE</scope>
    <source>
        <strain evidence="1">IBT 20477</strain>
    </source>
</reference>
<dbReference type="OrthoDB" id="2012566at2759"/>
<reference evidence="1" key="2">
    <citation type="journal article" date="2023" name="IMA Fungus">
        <title>Comparative genomic study of the Penicillium genus elucidates a diverse pangenome and 15 lateral gene transfer events.</title>
        <authorList>
            <person name="Petersen C."/>
            <person name="Sorensen T."/>
            <person name="Nielsen M.R."/>
            <person name="Sondergaard T.E."/>
            <person name="Sorensen J.L."/>
            <person name="Fitzpatrick D.A."/>
            <person name="Frisvad J.C."/>
            <person name="Nielsen K.L."/>
        </authorList>
    </citation>
    <scope>NUCLEOTIDE SEQUENCE</scope>
    <source>
        <strain evidence="1">IBT 20477</strain>
    </source>
</reference>
<name>A0A9W9N5G9_9EURO</name>
<keyword evidence="1" id="KW-0378">Hydrolase</keyword>
<protein>
    <submittedName>
        <fullName evidence="1">HAD-superfamily hydrolase subfamily IA variant 3</fullName>
    </submittedName>
</protein>
<dbReference type="InterPro" id="IPR023198">
    <property type="entry name" value="PGP-like_dom2"/>
</dbReference>
<dbReference type="GO" id="GO:0016787">
    <property type="term" value="F:hydrolase activity"/>
    <property type="evidence" value="ECO:0007669"/>
    <property type="project" value="UniProtKB-KW"/>
</dbReference>
<gene>
    <name evidence="1" type="ORF">N7449_000720</name>
</gene>
<accession>A0A9W9N5G9</accession>
<dbReference type="InterPro" id="IPR036412">
    <property type="entry name" value="HAD-like_sf"/>
</dbReference>